<evidence type="ECO:0000313" key="2">
    <source>
        <dbReference type="EMBL" id="GAA4468070.1"/>
    </source>
</evidence>
<gene>
    <name evidence="2" type="ORF">GCM10023156_58780</name>
</gene>
<keyword evidence="3" id="KW-1185">Reference proteome</keyword>
<dbReference type="Proteomes" id="UP001500840">
    <property type="component" value="Unassembled WGS sequence"/>
</dbReference>
<sequence>MFKKVLIGFACAVMVAFTASDASAFHGRHHRGNACGYGGYTYSVPVRSYYRAPSYRYSGYGYGRSSYYRPSISVGIGGSPYYRSGFGGYGLGGYGYGGYPGYGFGRSGVSIGFGGFGRGW</sequence>
<reference evidence="3" key="1">
    <citation type="journal article" date="2019" name="Int. J. Syst. Evol. Microbiol.">
        <title>The Global Catalogue of Microorganisms (GCM) 10K type strain sequencing project: providing services to taxonomists for standard genome sequencing and annotation.</title>
        <authorList>
            <consortium name="The Broad Institute Genomics Platform"/>
            <consortium name="The Broad Institute Genome Sequencing Center for Infectious Disease"/>
            <person name="Wu L."/>
            <person name="Ma J."/>
        </authorList>
    </citation>
    <scope>NUCLEOTIDE SEQUENCE [LARGE SCALE GENOMIC DNA]</scope>
    <source>
        <strain evidence="3">JCM 17759</strain>
    </source>
</reference>
<dbReference type="EMBL" id="BAABGA010000091">
    <property type="protein sequence ID" value="GAA4468070.1"/>
    <property type="molecule type" value="Genomic_DNA"/>
</dbReference>
<name>A0ABP8NIV0_9BACT</name>
<feature type="signal peptide" evidence="1">
    <location>
        <begin position="1"/>
        <end position="24"/>
    </location>
</feature>
<feature type="chain" id="PRO_5046966558" evidence="1">
    <location>
        <begin position="25"/>
        <end position="120"/>
    </location>
</feature>
<evidence type="ECO:0000256" key="1">
    <source>
        <dbReference type="SAM" id="SignalP"/>
    </source>
</evidence>
<keyword evidence="1" id="KW-0732">Signal</keyword>
<organism evidence="2 3">
    <name type="scientific">Novipirellula rosea</name>
    <dbReference type="NCBI Taxonomy" id="1031540"/>
    <lineage>
        <taxon>Bacteria</taxon>
        <taxon>Pseudomonadati</taxon>
        <taxon>Planctomycetota</taxon>
        <taxon>Planctomycetia</taxon>
        <taxon>Pirellulales</taxon>
        <taxon>Pirellulaceae</taxon>
        <taxon>Novipirellula</taxon>
    </lineage>
</organism>
<proteinExistence type="predicted"/>
<protein>
    <submittedName>
        <fullName evidence="2">Uncharacterized protein</fullName>
    </submittedName>
</protein>
<comment type="caution">
    <text evidence="2">The sequence shown here is derived from an EMBL/GenBank/DDBJ whole genome shotgun (WGS) entry which is preliminary data.</text>
</comment>
<accession>A0ABP8NIV0</accession>
<evidence type="ECO:0000313" key="3">
    <source>
        <dbReference type="Proteomes" id="UP001500840"/>
    </source>
</evidence>